<dbReference type="EMBL" id="ML769519">
    <property type="protein sequence ID" value="KAE9396111.1"/>
    <property type="molecule type" value="Genomic_DNA"/>
</dbReference>
<dbReference type="Gene3D" id="3.30.559.10">
    <property type="entry name" value="Chloramphenicol acetyltransferase-like domain"/>
    <property type="match status" value="1"/>
</dbReference>
<gene>
    <name evidence="1" type="ORF">BT96DRAFT_941929</name>
</gene>
<dbReference type="Gene3D" id="3.30.559.30">
    <property type="entry name" value="Nonribosomal peptide synthetase, condensation domain"/>
    <property type="match status" value="1"/>
</dbReference>
<evidence type="ECO:0000313" key="1">
    <source>
        <dbReference type="EMBL" id="KAE9396111.1"/>
    </source>
</evidence>
<keyword evidence="2" id="KW-1185">Reference proteome</keyword>
<proteinExistence type="predicted"/>
<sequence length="450" mass="50723">MFIKAAVRQLRFDHPAMASQVESMAESSTPVFVYQTPDSETDIDEWLSRVVIDKTNGLLESGGDIDKVIETLTYELGTPLARPLFLVHYIPATSSDEKLALVFYLNHSVFDAIESQTLWQRVVQETICLGERKRRDFPLPIVYPPRSPTMPKRLPEDEIMVQRAKRCMEAMLTSHKLPIPHPYSPPSGTGLFTRVASANLVTSLRNAARAHGCTIFTVLWAAMVLSSIRTRSPDPSATKNITLPFIPSPVDLRYLACDDRYDRSQWKVRLSMGFHAYIAEDLARFVDGSTLNGDDDAKRLAEDFWVLAKEAREQTQEQQKYTERMPVWTDDLMNAIGEGEGFWAMKPYYQQNGVQSSPPSESWTSTLLVHILSQTLGNNSFPTFNTGSGLALHAFTWEGELMMSFTFPEGTMGTAQHQVKALKEGHQVDAIVLEFVNEFMSILDVISRMN</sequence>
<protein>
    <recommendedName>
        <fullName evidence="3">CoA-dependent acyltransferase</fullName>
    </recommendedName>
</protein>
<accession>A0A6A4HDW7</accession>
<dbReference type="Proteomes" id="UP000799118">
    <property type="component" value="Unassembled WGS sequence"/>
</dbReference>
<dbReference type="InterPro" id="IPR023213">
    <property type="entry name" value="CAT-like_dom_sf"/>
</dbReference>
<evidence type="ECO:0008006" key="3">
    <source>
        <dbReference type="Google" id="ProtNLM"/>
    </source>
</evidence>
<dbReference type="AlphaFoldDB" id="A0A6A4HDW7"/>
<reference evidence="1" key="1">
    <citation type="journal article" date="2019" name="Environ. Microbiol.">
        <title>Fungal ecological strategies reflected in gene transcription - a case study of two litter decomposers.</title>
        <authorList>
            <person name="Barbi F."/>
            <person name="Kohler A."/>
            <person name="Barry K."/>
            <person name="Baskaran P."/>
            <person name="Daum C."/>
            <person name="Fauchery L."/>
            <person name="Ihrmark K."/>
            <person name="Kuo A."/>
            <person name="LaButti K."/>
            <person name="Lipzen A."/>
            <person name="Morin E."/>
            <person name="Grigoriev I.V."/>
            <person name="Henrissat B."/>
            <person name="Lindahl B."/>
            <person name="Martin F."/>
        </authorList>
    </citation>
    <scope>NUCLEOTIDE SEQUENCE</scope>
    <source>
        <strain evidence="1">JB14</strain>
    </source>
</reference>
<evidence type="ECO:0000313" key="2">
    <source>
        <dbReference type="Proteomes" id="UP000799118"/>
    </source>
</evidence>
<dbReference type="OrthoDB" id="3235423at2759"/>
<dbReference type="SUPFAM" id="SSF52777">
    <property type="entry name" value="CoA-dependent acyltransferases"/>
    <property type="match status" value="1"/>
</dbReference>
<name>A0A6A4HDW7_9AGAR</name>
<organism evidence="1 2">
    <name type="scientific">Gymnopus androsaceus JB14</name>
    <dbReference type="NCBI Taxonomy" id="1447944"/>
    <lineage>
        <taxon>Eukaryota</taxon>
        <taxon>Fungi</taxon>
        <taxon>Dikarya</taxon>
        <taxon>Basidiomycota</taxon>
        <taxon>Agaricomycotina</taxon>
        <taxon>Agaricomycetes</taxon>
        <taxon>Agaricomycetidae</taxon>
        <taxon>Agaricales</taxon>
        <taxon>Marasmiineae</taxon>
        <taxon>Omphalotaceae</taxon>
        <taxon>Gymnopus</taxon>
    </lineage>
</organism>